<protein>
    <submittedName>
        <fullName evidence="2">Uncharacterized protein</fullName>
    </submittedName>
</protein>
<evidence type="ECO:0000313" key="2">
    <source>
        <dbReference type="EMBL" id="QWQ32769.1"/>
    </source>
</evidence>
<name>A0A8F1MCW2_9BACT</name>
<dbReference type="EMBL" id="CP076460">
    <property type="protein sequence ID" value="QWQ32769.1"/>
    <property type="molecule type" value="Genomic_DNA"/>
</dbReference>
<proteinExistence type="predicted"/>
<gene>
    <name evidence="2" type="ORF">KOY48_03145</name>
</gene>
<accession>A0A8F1MCW2</accession>
<evidence type="ECO:0000256" key="1">
    <source>
        <dbReference type="SAM" id="MobiDB-lite"/>
    </source>
</evidence>
<sequence>MANLKRLTKNSNVIMGRKTV</sequence>
<dbReference type="Proteomes" id="UP000679129">
    <property type="component" value="Chromosome"/>
</dbReference>
<dbReference type="KEGG" id="mnd:KOY48_03145"/>
<organism evidence="2 3">
    <name type="scientific">Candidatus Minimicrobia naudis</name>
    <dbReference type="NCBI Taxonomy" id="2841263"/>
    <lineage>
        <taxon>Bacteria</taxon>
        <taxon>Candidatus Saccharimonadota</taxon>
        <taxon>Candidatus Saccharimonadota incertae sedis</taxon>
        <taxon>Candidatus Minimicrobia</taxon>
    </lineage>
</organism>
<feature type="region of interest" description="Disordered" evidence="1">
    <location>
        <begin position="1"/>
        <end position="20"/>
    </location>
</feature>
<evidence type="ECO:0000313" key="3">
    <source>
        <dbReference type="Proteomes" id="UP000679129"/>
    </source>
</evidence>
<reference evidence="2" key="1">
    <citation type="submission" date="2021-06" db="EMBL/GenBank/DDBJ databases">
        <title>An adapted protocol for Saccharibacteria cultivation: two new species join this phylum of Candidate Phyla Radiations.</title>
        <authorList>
            <person name="Ibrahim A."/>
            <person name="Maatouk M."/>
            <person name="Zgheib R."/>
            <person name="Haddad G."/>
            <person name="Bou Khalil J."/>
            <person name="Raoult D."/>
            <person name="Bittar F."/>
        </authorList>
    </citation>
    <scope>NUCLEOTIDE SEQUENCE</scope>
    <source>
        <strain evidence="2">IHU1</strain>
    </source>
</reference>
<dbReference type="AlphaFoldDB" id="A0A8F1MCW2"/>
<keyword evidence="3" id="KW-1185">Reference proteome</keyword>